<protein>
    <submittedName>
        <fullName evidence="5">Efflux RND transporter periplasmic adaptor subunit</fullName>
    </submittedName>
</protein>
<gene>
    <name evidence="5" type="ORF">MOX91_02010</name>
</gene>
<dbReference type="Pfam" id="PF25917">
    <property type="entry name" value="BSH_RND"/>
    <property type="match status" value="1"/>
</dbReference>
<dbReference type="Gene3D" id="2.40.420.20">
    <property type="match status" value="1"/>
</dbReference>
<evidence type="ECO:0000256" key="1">
    <source>
        <dbReference type="ARBA" id="ARBA00009477"/>
    </source>
</evidence>
<dbReference type="RefSeq" id="WP_370396406.1">
    <property type="nucleotide sequence ID" value="NZ_JALBUT010000002.1"/>
</dbReference>
<dbReference type="SUPFAM" id="SSF111369">
    <property type="entry name" value="HlyD-like secretion proteins"/>
    <property type="match status" value="1"/>
</dbReference>
<dbReference type="Gene3D" id="1.10.287.470">
    <property type="entry name" value="Helix hairpin bin"/>
    <property type="match status" value="1"/>
</dbReference>
<evidence type="ECO:0000259" key="4">
    <source>
        <dbReference type="Pfam" id="PF25975"/>
    </source>
</evidence>
<dbReference type="Gene3D" id="2.40.50.100">
    <property type="match status" value="1"/>
</dbReference>
<evidence type="ECO:0000313" key="5">
    <source>
        <dbReference type="EMBL" id="MDX8414959.1"/>
    </source>
</evidence>
<dbReference type="Gene3D" id="2.40.30.170">
    <property type="match status" value="1"/>
</dbReference>
<dbReference type="EMBL" id="JALBUT010000002">
    <property type="protein sequence ID" value="MDX8414959.1"/>
    <property type="molecule type" value="Genomic_DNA"/>
</dbReference>
<dbReference type="PANTHER" id="PTHR30469:SF33">
    <property type="entry name" value="SLR1207 PROTEIN"/>
    <property type="match status" value="1"/>
</dbReference>
<feature type="domain" description="Multidrug resistance protein MdtA-like barrel-sandwich hybrid" evidence="3">
    <location>
        <begin position="64"/>
        <end position="194"/>
    </location>
</feature>
<accession>A0ABU4WHR4</accession>
<name>A0ABU4WHR4_9BACT</name>
<dbReference type="PANTHER" id="PTHR30469">
    <property type="entry name" value="MULTIDRUG RESISTANCE PROTEIN MDTA"/>
    <property type="match status" value="1"/>
</dbReference>
<proteinExistence type="inferred from homology"/>
<comment type="caution">
    <text evidence="5">The sequence shown here is derived from an EMBL/GenBank/DDBJ whole genome shotgun (WGS) entry which is preliminary data.</text>
</comment>
<evidence type="ECO:0000313" key="6">
    <source>
        <dbReference type="Proteomes" id="UP001275932"/>
    </source>
</evidence>
<keyword evidence="6" id="KW-1185">Reference proteome</keyword>
<dbReference type="NCBIfam" id="TIGR01730">
    <property type="entry name" value="RND_mfp"/>
    <property type="match status" value="1"/>
</dbReference>
<dbReference type="InterPro" id="IPR006143">
    <property type="entry name" value="RND_pump_MFP"/>
</dbReference>
<dbReference type="InterPro" id="IPR058649">
    <property type="entry name" value="CzcB_C"/>
</dbReference>
<keyword evidence="2" id="KW-0175">Coiled coil</keyword>
<reference evidence="5 6" key="1">
    <citation type="submission" date="2022-03" db="EMBL/GenBank/DDBJ databases">
        <title>Novel taxa within the pig intestine.</title>
        <authorList>
            <person name="Wylensek D."/>
            <person name="Bishof K."/>
            <person name="Afrizal A."/>
            <person name="Clavel T."/>
        </authorList>
    </citation>
    <scope>NUCLEOTIDE SEQUENCE [LARGE SCALE GENOMIC DNA]</scope>
    <source>
        <strain evidence="5 6">CLA-KB-P66</strain>
    </source>
</reference>
<organism evidence="5 6">
    <name type="scientific">Intestinicryptomonas porci</name>
    <dbReference type="NCBI Taxonomy" id="2926320"/>
    <lineage>
        <taxon>Bacteria</taxon>
        <taxon>Pseudomonadati</taxon>
        <taxon>Verrucomicrobiota</taxon>
        <taxon>Opitutia</taxon>
        <taxon>Opitutales</taxon>
        <taxon>Intestinicryptomonaceae</taxon>
        <taxon>Intestinicryptomonas</taxon>
    </lineage>
</organism>
<feature type="domain" description="CzcB-like C-terminal circularly permuted SH3-like" evidence="4">
    <location>
        <begin position="298"/>
        <end position="350"/>
    </location>
</feature>
<dbReference type="Pfam" id="PF25975">
    <property type="entry name" value="CzcB_C"/>
    <property type="match status" value="1"/>
</dbReference>
<dbReference type="InterPro" id="IPR058625">
    <property type="entry name" value="MdtA-like_BSH"/>
</dbReference>
<evidence type="ECO:0000256" key="2">
    <source>
        <dbReference type="SAM" id="Coils"/>
    </source>
</evidence>
<comment type="similarity">
    <text evidence="1">Belongs to the membrane fusion protein (MFP) (TC 8.A.1) family.</text>
</comment>
<dbReference type="Proteomes" id="UP001275932">
    <property type="component" value="Unassembled WGS sequence"/>
</dbReference>
<feature type="coiled-coil region" evidence="2">
    <location>
        <begin position="140"/>
        <end position="167"/>
    </location>
</feature>
<sequence>MKKIFLGTLIVGAIALITFYLGKYILEIRAREALDPTPTQPVKRVDIYEKITATGFVEPIVSTEIRSEINGKISRILVEDGYIVKAGDLLVELDKTSLQSEESMANNEYNLQKLSLEQAERDFVRQEELMKKGFAIAKDYDDAKTTLNKARIQLEVKKSEWEKAKDNLSKTSIVAPQSGTVTDMDLTLGQVIVGAGSVNSGTLLMKVSSLENLYAEVKINEIEIEKIGNGKQPIISFESMKDLTYTGEVLSKSPYAKNENNTRVFPVKVGFKSSDGKVRPGISANVEFPVSRVSDVCAVMLSAVYADAAWQYVFVRNEDGSWRRQRVETGISDIRYVEIKRGLKEGDIIALSYPKKNYVATNPISDFPKEEKTDNLEN</sequence>
<evidence type="ECO:0000259" key="3">
    <source>
        <dbReference type="Pfam" id="PF25917"/>
    </source>
</evidence>